<comment type="caution">
    <text evidence="1">The sequence shown here is derived from an EMBL/GenBank/DDBJ whole genome shotgun (WGS) entry which is preliminary data.</text>
</comment>
<reference evidence="2" key="1">
    <citation type="journal article" date="2013" name="Mol. Plant Microbe Interact.">
        <title>Global aspects of pacC regulation of pathogenicity genes in Colletotrichum gloeosporioides as revealed by transcriptome analysis.</title>
        <authorList>
            <person name="Alkan N."/>
            <person name="Meng X."/>
            <person name="Friedlander G."/>
            <person name="Reuveni E."/>
            <person name="Sukno S."/>
            <person name="Sherman A."/>
            <person name="Thon M."/>
            <person name="Fluhr R."/>
            <person name="Prusky D."/>
        </authorList>
    </citation>
    <scope>NUCLEOTIDE SEQUENCE [LARGE SCALE GENOMIC DNA]</scope>
    <source>
        <strain evidence="2">Cg-14</strain>
    </source>
</reference>
<protein>
    <submittedName>
        <fullName evidence="1">Uncharacterized protein</fullName>
    </submittedName>
</protein>
<dbReference type="AlphaFoldDB" id="T0JZ97"/>
<dbReference type="EMBL" id="AMYD01002598">
    <property type="protein sequence ID" value="EQB48502.1"/>
    <property type="molecule type" value="Genomic_DNA"/>
</dbReference>
<dbReference type="HOGENOM" id="CLU_2209829_0_0_1"/>
<evidence type="ECO:0000313" key="2">
    <source>
        <dbReference type="Proteomes" id="UP000015530"/>
    </source>
</evidence>
<organism evidence="1 2">
    <name type="scientific">Colletotrichum gloeosporioides (strain Cg-14)</name>
    <name type="common">Anthracnose fungus</name>
    <name type="synonym">Glomerella cingulata</name>
    <dbReference type="NCBI Taxonomy" id="1237896"/>
    <lineage>
        <taxon>Eukaryota</taxon>
        <taxon>Fungi</taxon>
        <taxon>Dikarya</taxon>
        <taxon>Ascomycota</taxon>
        <taxon>Pezizomycotina</taxon>
        <taxon>Sordariomycetes</taxon>
        <taxon>Hypocreomycetidae</taxon>
        <taxon>Glomerellales</taxon>
        <taxon>Glomerellaceae</taxon>
        <taxon>Colletotrichum</taxon>
        <taxon>Colletotrichum gloeosporioides species complex</taxon>
    </lineage>
</organism>
<name>T0JZ97_COLGC</name>
<evidence type="ECO:0000313" key="1">
    <source>
        <dbReference type="EMBL" id="EQB48502.1"/>
    </source>
</evidence>
<proteinExistence type="predicted"/>
<accession>T0JZ97</accession>
<dbReference type="Proteomes" id="UP000015530">
    <property type="component" value="Unassembled WGS sequence"/>
</dbReference>
<sequence>MEATFEERVNWVVDDVKRWEGGETWRQGRRAKYRNGTPDSPAFRFPLTPGLGLQPTLPYLLTLLAPPQFTTSSVVTVLSTHCSRDPSSHPVLQTHRALTPLSLSELN</sequence>
<gene>
    <name evidence="1" type="ORF">CGLO_12261</name>
</gene>